<sequence length="91" mass="9840">MEPFSGQASCETLMNTEERHGILSQERGSAQGHAYRVGYLPTILAGNDDGAKYGVMDRSESLSQNRCPVAGTHYGTPGNMDEMLQSHGHQA</sequence>
<dbReference type="Proteomes" id="UP000233556">
    <property type="component" value="Unassembled WGS sequence"/>
</dbReference>
<proteinExistence type="predicted"/>
<reference evidence="3" key="2">
    <citation type="submission" date="2017-12" db="EMBL/GenBank/DDBJ databases">
        <title>Genome sequence of the Bar-tailed Godwit (Limosa lapponica baueri).</title>
        <authorList>
            <person name="Lima N.C.B."/>
            <person name="Parody-Merino A.M."/>
            <person name="Battley P.F."/>
            <person name="Fidler A.E."/>
            <person name="Prosdocimi F."/>
        </authorList>
    </citation>
    <scope>NUCLEOTIDE SEQUENCE [LARGE SCALE GENOMIC DNA]</scope>
</reference>
<feature type="region of interest" description="Disordered" evidence="1">
    <location>
        <begin position="59"/>
        <end position="91"/>
    </location>
</feature>
<reference evidence="3" key="1">
    <citation type="submission" date="2017-11" db="EMBL/GenBank/DDBJ databases">
        <authorList>
            <person name="Lima N.C."/>
            <person name="Parody-Merino A.M."/>
            <person name="Battley P.F."/>
            <person name="Fidler A.E."/>
            <person name="Prosdocimi F."/>
        </authorList>
    </citation>
    <scope>NUCLEOTIDE SEQUENCE [LARGE SCALE GENOMIC DNA]</scope>
</reference>
<feature type="region of interest" description="Disordered" evidence="1">
    <location>
        <begin position="1"/>
        <end position="30"/>
    </location>
</feature>
<evidence type="ECO:0000313" key="3">
    <source>
        <dbReference type="Proteomes" id="UP000233556"/>
    </source>
</evidence>
<evidence type="ECO:0000313" key="2">
    <source>
        <dbReference type="EMBL" id="PKU38616.1"/>
    </source>
</evidence>
<keyword evidence="3" id="KW-1185">Reference proteome</keyword>
<name>A0A2I0TXS6_LIMLA</name>
<protein>
    <submittedName>
        <fullName evidence="2">Uncharacterized protein</fullName>
    </submittedName>
</protein>
<dbReference type="EMBL" id="KZ506699">
    <property type="protein sequence ID" value="PKU38616.1"/>
    <property type="molecule type" value="Genomic_DNA"/>
</dbReference>
<evidence type="ECO:0000256" key="1">
    <source>
        <dbReference type="SAM" id="MobiDB-lite"/>
    </source>
</evidence>
<dbReference type="AlphaFoldDB" id="A0A2I0TXS6"/>
<gene>
    <name evidence="2" type="ORF">llap_11082</name>
</gene>
<accession>A0A2I0TXS6</accession>
<feature type="compositionally biased region" description="Polar residues" evidence="1">
    <location>
        <begin position="1"/>
        <end position="15"/>
    </location>
</feature>
<organism evidence="2 3">
    <name type="scientific">Limosa lapponica baueri</name>
    <dbReference type="NCBI Taxonomy" id="1758121"/>
    <lineage>
        <taxon>Eukaryota</taxon>
        <taxon>Metazoa</taxon>
        <taxon>Chordata</taxon>
        <taxon>Craniata</taxon>
        <taxon>Vertebrata</taxon>
        <taxon>Euteleostomi</taxon>
        <taxon>Archelosauria</taxon>
        <taxon>Archosauria</taxon>
        <taxon>Dinosauria</taxon>
        <taxon>Saurischia</taxon>
        <taxon>Theropoda</taxon>
        <taxon>Coelurosauria</taxon>
        <taxon>Aves</taxon>
        <taxon>Neognathae</taxon>
        <taxon>Neoaves</taxon>
        <taxon>Charadriiformes</taxon>
        <taxon>Scolopacidae</taxon>
        <taxon>Limosa</taxon>
    </lineage>
</organism>